<dbReference type="RefSeq" id="WP_092958806.1">
    <property type="nucleotide sequence ID" value="NZ_FOSQ01000002.1"/>
</dbReference>
<dbReference type="InterPro" id="IPR037026">
    <property type="entry name" value="Vgr_OB-fold_dom_sf"/>
</dbReference>
<dbReference type="InterPro" id="IPR006533">
    <property type="entry name" value="T6SS_Vgr_RhsGE"/>
</dbReference>
<dbReference type="SUPFAM" id="SSF69255">
    <property type="entry name" value="gp5 N-terminal domain-like"/>
    <property type="match status" value="1"/>
</dbReference>
<evidence type="ECO:0000259" key="5">
    <source>
        <dbReference type="Pfam" id="PF22178"/>
    </source>
</evidence>
<feature type="domain" description="Gp5/Type VI secretion system Vgr protein OB-fold" evidence="4">
    <location>
        <begin position="388"/>
        <end position="455"/>
    </location>
</feature>
<comment type="similarity">
    <text evidence="2">Belongs to the VgrG protein family.</text>
</comment>
<accession>A0A1I3ZMV9</accession>
<dbReference type="InterPro" id="IPR050708">
    <property type="entry name" value="T6SS_VgrG/RHS"/>
</dbReference>
<dbReference type="Pfam" id="PF04717">
    <property type="entry name" value="Phage_base_V"/>
    <property type="match status" value="1"/>
</dbReference>
<dbReference type="STRING" id="1123062.SAMN02745775_102598"/>
<dbReference type="EMBL" id="FOSQ01000002">
    <property type="protein sequence ID" value="SFK45383.1"/>
    <property type="molecule type" value="Genomic_DNA"/>
</dbReference>
<keyword evidence="3" id="KW-0964">Secreted</keyword>
<comment type="subcellular location">
    <subcellularLocation>
        <location evidence="1">Secreted</location>
    </subcellularLocation>
</comment>
<dbReference type="AlphaFoldDB" id="A0A1I3ZMV9"/>
<dbReference type="InterPro" id="IPR054030">
    <property type="entry name" value="Gp5_Vgr_C"/>
</dbReference>
<sequence>MQPPRLLTIKTPLGDGALTVIKLSVTEELGLPYAIEAEVLAAGAVMPPEKLLNQDVTITVTQQGPSPRVRHFHGAVAEFRKLAPGAAGRMTYRLVAVPHLWRLGLRRNCRIWQDQSARDIVTAVLKDHGLPAPTWNMVEVEPIPYCTQFNETDLAFVSRVLEEHGLTYYFKQAEGRHELCVAGAATAFPQDERGDIIAHHGDGSLDAYGGWRRMNRVRGVMTRLDDMDQERSKPSEVLTKSRPTRTYFEEPTMPAAGENFFWPGGMSTRPGLNPAEVSMTDQEARSEEYGATSIDPRNAAGSRVAIAVRLEEGSVRSRQYVITGVRHEAVDTSGLVAGAGGEESYRSALSLVFAGRPWAPPPRHPRPAMPGMHSAKVTGPAGEKIHVDEFGRIKVKFRWDRWGKDDDTSSCWVRVMQSVAGSWGGAWTLPRVGDEVLVAFLDGDPDRPVVVGSVYGKDSPPPFKLPANKTQTGYVTRSYKSDSAADANMLRFEDKKGSEEVLLHAQKDLTVEVENDEARTVGHDQTETVQNARTVTIKNSDDTLTLEKGNRSDTIKMGNDTLSIDTGNRSTTLKMGNLSIKCDLGAVTIEAMQSITLKVGQSTIVVDQTGVTIKGMMIQTEAQLLHKLKTLMLQEKADALVQLEGGIVMIN</sequence>
<dbReference type="SUPFAM" id="SSF69279">
    <property type="entry name" value="Phage tail proteins"/>
    <property type="match status" value="1"/>
</dbReference>
<dbReference type="PANTHER" id="PTHR32305">
    <property type="match status" value="1"/>
</dbReference>
<dbReference type="SUPFAM" id="SSF69349">
    <property type="entry name" value="Phage fibre proteins"/>
    <property type="match status" value="1"/>
</dbReference>
<dbReference type="NCBIfam" id="TIGR03361">
    <property type="entry name" value="VI_Rhs_Vgr"/>
    <property type="match status" value="1"/>
</dbReference>
<dbReference type="InterPro" id="IPR017847">
    <property type="entry name" value="T6SS_RhsGE_Vgr_subset"/>
</dbReference>
<reference evidence="6 7" key="1">
    <citation type="submission" date="2016-10" db="EMBL/GenBank/DDBJ databases">
        <authorList>
            <person name="de Groot N.N."/>
        </authorList>
    </citation>
    <scope>NUCLEOTIDE SEQUENCE [LARGE SCALE GENOMIC DNA]</scope>
    <source>
        <strain evidence="6 7">DSM 19981</strain>
    </source>
</reference>
<dbReference type="Pfam" id="PF22178">
    <property type="entry name" value="Gp5_trimer_C"/>
    <property type="match status" value="1"/>
</dbReference>
<evidence type="ECO:0000313" key="7">
    <source>
        <dbReference type="Proteomes" id="UP000199473"/>
    </source>
</evidence>
<dbReference type="NCBIfam" id="TIGR01646">
    <property type="entry name" value="vgr_GE"/>
    <property type="match status" value="1"/>
</dbReference>
<evidence type="ECO:0000256" key="2">
    <source>
        <dbReference type="ARBA" id="ARBA00005558"/>
    </source>
</evidence>
<dbReference type="Gene3D" id="3.55.50.10">
    <property type="entry name" value="Baseplate protein-like domains"/>
    <property type="match status" value="1"/>
</dbReference>
<dbReference type="InterPro" id="IPR006531">
    <property type="entry name" value="Gp5/Vgr_OB"/>
</dbReference>
<evidence type="ECO:0000256" key="1">
    <source>
        <dbReference type="ARBA" id="ARBA00004613"/>
    </source>
</evidence>
<organism evidence="6 7">
    <name type="scientific">Falsiroseomonas stagni DSM 19981</name>
    <dbReference type="NCBI Taxonomy" id="1123062"/>
    <lineage>
        <taxon>Bacteria</taxon>
        <taxon>Pseudomonadati</taxon>
        <taxon>Pseudomonadota</taxon>
        <taxon>Alphaproteobacteria</taxon>
        <taxon>Acetobacterales</taxon>
        <taxon>Roseomonadaceae</taxon>
        <taxon>Falsiroseomonas</taxon>
    </lineage>
</organism>
<dbReference type="OrthoDB" id="9762420at2"/>
<dbReference type="Proteomes" id="UP000199473">
    <property type="component" value="Unassembled WGS sequence"/>
</dbReference>
<dbReference type="Gene3D" id="2.30.110.50">
    <property type="match status" value="1"/>
</dbReference>
<gene>
    <name evidence="6" type="ORF">SAMN02745775_102598</name>
</gene>
<dbReference type="Gene3D" id="2.40.50.230">
    <property type="entry name" value="Gp5 N-terminal domain"/>
    <property type="match status" value="1"/>
</dbReference>
<protein>
    <submittedName>
        <fullName evidence="6">Type VI secretion system secreted protein VgrG</fullName>
    </submittedName>
</protein>
<evidence type="ECO:0000256" key="3">
    <source>
        <dbReference type="ARBA" id="ARBA00022525"/>
    </source>
</evidence>
<proteinExistence type="inferred from homology"/>
<dbReference type="Pfam" id="PF05954">
    <property type="entry name" value="Phage_GPD"/>
    <property type="match status" value="1"/>
</dbReference>
<name>A0A1I3ZMV9_9PROT</name>
<dbReference type="PANTHER" id="PTHR32305:SF15">
    <property type="entry name" value="PROTEIN RHSA-RELATED"/>
    <property type="match status" value="1"/>
</dbReference>
<evidence type="ECO:0000259" key="4">
    <source>
        <dbReference type="Pfam" id="PF04717"/>
    </source>
</evidence>
<dbReference type="Gene3D" id="4.10.220.110">
    <property type="match status" value="1"/>
</dbReference>
<evidence type="ECO:0000313" key="6">
    <source>
        <dbReference type="EMBL" id="SFK45383.1"/>
    </source>
</evidence>
<dbReference type="GO" id="GO:0005576">
    <property type="term" value="C:extracellular region"/>
    <property type="evidence" value="ECO:0007669"/>
    <property type="project" value="UniProtKB-SubCell"/>
</dbReference>
<keyword evidence="7" id="KW-1185">Reference proteome</keyword>
<feature type="domain" description="Gp5/Type VI secretion system Vgr C-terminal trimerisation" evidence="5">
    <location>
        <begin position="473"/>
        <end position="573"/>
    </location>
</feature>